<accession>A0A6G6IU07</accession>
<dbReference type="InterPro" id="IPR007345">
    <property type="entry name" value="Polysacch_pyruvyl_Trfase"/>
</dbReference>
<dbReference type="PANTHER" id="PTHR36836">
    <property type="entry name" value="COLANIC ACID BIOSYNTHESIS PROTEIN WCAK"/>
    <property type="match status" value="1"/>
</dbReference>
<keyword evidence="2" id="KW-0808">Transferase</keyword>
<protein>
    <submittedName>
        <fullName evidence="2">Polysaccharide pyruvyl transferase family protein</fullName>
    </submittedName>
</protein>
<organism evidence="2 3">
    <name type="scientific">Pseudomonas nitroreducens</name>
    <dbReference type="NCBI Taxonomy" id="46680"/>
    <lineage>
        <taxon>Bacteria</taxon>
        <taxon>Pseudomonadati</taxon>
        <taxon>Pseudomonadota</taxon>
        <taxon>Gammaproteobacteria</taxon>
        <taxon>Pseudomonadales</taxon>
        <taxon>Pseudomonadaceae</taxon>
        <taxon>Pseudomonas</taxon>
    </lineage>
</organism>
<reference evidence="2 3" key="1">
    <citation type="submission" date="2020-02" db="EMBL/GenBank/DDBJ databases">
        <title>Integrative conjugative elements (ICEs) and plasmids drive adaptation of Pseudomonas nitroreducens strain HBP1 to wastewater environment.</title>
        <authorList>
            <person name="Sentchilo V."/>
            <person name="Carraro N."/>
            <person name="Bertelli C."/>
            <person name="van der Meer J.R."/>
        </authorList>
    </citation>
    <scope>NUCLEOTIDE SEQUENCE [LARGE SCALE GENOMIC DNA]</scope>
    <source>
        <strain evidence="2 3">HBP1</strain>
    </source>
</reference>
<dbReference type="Proteomes" id="UP000501063">
    <property type="component" value="Chromosome"/>
</dbReference>
<name>A0A6G6IU07_PSENT</name>
<proteinExistence type="predicted"/>
<dbReference type="PANTHER" id="PTHR36836:SF1">
    <property type="entry name" value="COLANIC ACID BIOSYNTHESIS PROTEIN WCAK"/>
    <property type="match status" value="1"/>
</dbReference>
<dbReference type="KEGG" id="pnt:G5B91_09180"/>
<evidence type="ECO:0000313" key="3">
    <source>
        <dbReference type="Proteomes" id="UP000501063"/>
    </source>
</evidence>
<dbReference type="RefSeq" id="WP_157837674.1">
    <property type="nucleotide sequence ID" value="NZ_CP049140.1"/>
</dbReference>
<dbReference type="AlphaFoldDB" id="A0A6G6IU07"/>
<dbReference type="Pfam" id="PF04230">
    <property type="entry name" value="PS_pyruv_trans"/>
    <property type="match status" value="1"/>
</dbReference>
<evidence type="ECO:0000259" key="1">
    <source>
        <dbReference type="Pfam" id="PF04230"/>
    </source>
</evidence>
<sequence>MSSSDGKKPFWYEEEMSTTYWPGGKLFRAETDGFIKSAIKKANSLMMRHIFYRIFILLYSNKFDHTGKFFSRIFGKDFISQIVNCDKVICTGGHHISNVLEKNCINSQLISLAIAQLFGKHITLWSQSIGPFNGASTLTLKSISRIFDNCDAIFVRDELSIRCVKSISKSIPQIAPDSVFLAAKKTLDSQNGNGKNIICAIYTAGITNEKYLEKYVTAWRNISERLVASGYGVVFIPMQYKNLSGDEREFLMKIVEGFPEGVSYIDNDVSPKDTINIFNQSAAIIGHKTHSVIYGLALSKPTIAIAYHEKTRQFMFDFGLKDFVFDEIIGQETSIVEATLASIKSPPSKINREQSMNAALSLDKNMKNIIAHRKISSINK</sequence>
<feature type="domain" description="Polysaccharide pyruvyl transferase" evidence="1">
    <location>
        <begin position="51"/>
        <end position="308"/>
    </location>
</feature>
<dbReference type="GO" id="GO:0016740">
    <property type="term" value="F:transferase activity"/>
    <property type="evidence" value="ECO:0007669"/>
    <property type="project" value="UniProtKB-KW"/>
</dbReference>
<dbReference type="EMBL" id="CP049140">
    <property type="protein sequence ID" value="QIE86433.1"/>
    <property type="molecule type" value="Genomic_DNA"/>
</dbReference>
<evidence type="ECO:0000313" key="2">
    <source>
        <dbReference type="EMBL" id="QIE86433.1"/>
    </source>
</evidence>
<gene>
    <name evidence="2" type="ORF">G5B91_09180</name>
</gene>